<accession>A0ACB9JKD5</accession>
<protein>
    <submittedName>
        <fullName evidence="1">Uncharacterized protein</fullName>
    </submittedName>
</protein>
<organism evidence="1 2">
    <name type="scientific">Smallanthus sonchifolius</name>
    <dbReference type="NCBI Taxonomy" id="185202"/>
    <lineage>
        <taxon>Eukaryota</taxon>
        <taxon>Viridiplantae</taxon>
        <taxon>Streptophyta</taxon>
        <taxon>Embryophyta</taxon>
        <taxon>Tracheophyta</taxon>
        <taxon>Spermatophyta</taxon>
        <taxon>Magnoliopsida</taxon>
        <taxon>eudicotyledons</taxon>
        <taxon>Gunneridae</taxon>
        <taxon>Pentapetalae</taxon>
        <taxon>asterids</taxon>
        <taxon>campanulids</taxon>
        <taxon>Asterales</taxon>
        <taxon>Asteraceae</taxon>
        <taxon>Asteroideae</taxon>
        <taxon>Heliantheae alliance</taxon>
        <taxon>Millerieae</taxon>
        <taxon>Smallanthus</taxon>
    </lineage>
</organism>
<evidence type="ECO:0000313" key="2">
    <source>
        <dbReference type="Proteomes" id="UP001056120"/>
    </source>
</evidence>
<reference evidence="2" key="1">
    <citation type="journal article" date="2022" name="Mol. Ecol. Resour.">
        <title>The genomes of chicory, endive, great burdock and yacon provide insights into Asteraceae palaeo-polyploidization history and plant inulin production.</title>
        <authorList>
            <person name="Fan W."/>
            <person name="Wang S."/>
            <person name="Wang H."/>
            <person name="Wang A."/>
            <person name="Jiang F."/>
            <person name="Liu H."/>
            <person name="Zhao H."/>
            <person name="Xu D."/>
            <person name="Zhang Y."/>
        </authorList>
    </citation>
    <scope>NUCLEOTIDE SEQUENCE [LARGE SCALE GENOMIC DNA]</scope>
    <source>
        <strain evidence="2">cv. Yunnan</strain>
    </source>
</reference>
<keyword evidence="2" id="KW-1185">Reference proteome</keyword>
<dbReference type="Proteomes" id="UP001056120">
    <property type="component" value="Linkage Group LG04"/>
</dbReference>
<gene>
    <name evidence="1" type="ORF">L1987_14029</name>
</gene>
<proteinExistence type="predicted"/>
<evidence type="ECO:0000313" key="1">
    <source>
        <dbReference type="EMBL" id="KAI3820171.1"/>
    </source>
</evidence>
<name>A0ACB9JKD5_9ASTR</name>
<dbReference type="EMBL" id="CM042021">
    <property type="protein sequence ID" value="KAI3820171.1"/>
    <property type="molecule type" value="Genomic_DNA"/>
</dbReference>
<reference evidence="1 2" key="2">
    <citation type="journal article" date="2022" name="Mol. Ecol. Resour.">
        <title>The genomes of chicory, endive, great burdock and yacon provide insights into Asteraceae paleo-polyploidization history and plant inulin production.</title>
        <authorList>
            <person name="Fan W."/>
            <person name="Wang S."/>
            <person name="Wang H."/>
            <person name="Wang A."/>
            <person name="Jiang F."/>
            <person name="Liu H."/>
            <person name="Zhao H."/>
            <person name="Xu D."/>
            <person name="Zhang Y."/>
        </authorList>
    </citation>
    <scope>NUCLEOTIDE SEQUENCE [LARGE SCALE GENOMIC DNA]</scope>
    <source>
        <strain evidence="2">cv. Yunnan</strain>
        <tissue evidence="1">Leaves</tissue>
    </source>
</reference>
<comment type="caution">
    <text evidence="1">The sequence shown here is derived from an EMBL/GenBank/DDBJ whole genome shotgun (WGS) entry which is preliminary data.</text>
</comment>
<sequence>MEKLMGEIYSGQNHARRKGAMGMMVGFTGSFATTVVSSDDGNGSSGSFDDGVQNSSFDDGVQHSSFDDGVQNSSFGWMMMVRVVAHSSGFEYGGGDEIMAAADDDSSFGDGDAGLNGSVIKAAVTSRSFDDDDECLDSSFDGDGPVINSFDGNGDSTSAVVSMMMRITW</sequence>